<keyword evidence="7" id="KW-1185">Reference proteome</keyword>
<comment type="similarity">
    <text evidence="1">Belongs to the PPR family. PCMP-H subfamily.</text>
</comment>
<dbReference type="InterPro" id="IPR032867">
    <property type="entry name" value="DYW_dom"/>
</dbReference>
<dbReference type="GO" id="GO:0003729">
    <property type="term" value="F:mRNA binding"/>
    <property type="evidence" value="ECO:0007669"/>
    <property type="project" value="UniProtKB-ARBA"/>
</dbReference>
<dbReference type="EMBL" id="JAGYWB010000014">
    <property type="protein sequence ID" value="KAI0499284.1"/>
    <property type="molecule type" value="Genomic_DNA"/>
</dbReference>
<dbReference type="PROSITE" id="PS51375">
    <property type="entry name" value="PPR"/>
    <property type="match status" value="2"/>
</dbReference>
<feature type="repeat" description="PPR" evidence="3">
    <location>
        <begin position="329"/>
        <end position="363"/>
    </location>
</feature>
<dbReference type="PANTHER" id="PTHR47926:SF452">
    <property type="entry name" value="PENTATRICOPEPTIDE REPEAT-CONTAINING PROTEIN"/>
    <property type="match status" value="1"/>
</dbReference>
<feature type="domain" description="DYW" evidence="5">
    <location>
        <begin position="544"/>
        <end position="636"/>
    </location>
</feature>
<organism evidence="6 7">
    <name type="scientific">Dendrobium nobile</name>
    <name type="common">Orchid</name>
    <dbReference type="NCBI Taxonomy" id="94219"/>
    <lineage>
        <taxon>Eukaryota</taxon>
        <taxon>Viridiplantae</taxon>
        <taxon>Streptophyta</taxon>
        <taxon>Embryophyta</taxon>
        <taxon>Tracheophyta</taxon>
        <taxon>Spermatophyta</taxon>
        <taxon>Magnoliopsida</taxon>
        <taxon>Liliopsida</taxon>
        <taxon>Asparagales</taxon>
        <taxon>Orchidaceae</taxon>
        <taxon>Epidendroideae</taxon>
        <taxon>Malaxideae</taxon>
        <taxon>Dendrobiinae</taxon>
        <taxon>Dendrobium</taxon>
    </lineage>
</organism>
<keyword evidence="2" id="KW-0677">Repeat</keyword>
<dbReference type="SMR" id="A0A8T3ATA6"/>
<reference evidence="6" key="1">
    <citation type="journal article" date="2022" name="Front. Genet.">
        <title>Chromosome-Scale Assembly of the Dendrobium nobile Genome Provides Insights Into the Molecular Mechanism of the Biosynthesis of the Medicinal Active Ingredient of Dendrobium.</title>
        <authorList>
            <person name="Xu Q."/>
            <person name="Niu S.-C."/>
            <person name="Li K.-L."/>
            <person name="Zheng P.-J."/>
            <person name="Zhang X.-J."/>
            <person name="Jia Y."/>
            <person name="Liu Y."/>
            <person name="Niu Y.-X."/>
            <person name="Yu L.-H."/>
            <person name="Chen D.-F."/>
            <person name="Zhang G.-Q."/>
        </authorList>
    </citation>
    <scope>NUCLEOTIDE SEQUENCE</scope>
    <source>
        <tissue evidence="6">Leaf</tissue>
    </source>
</reference>
<evidence type="ECO:0000256" key="4">
    <source>
        <dbReference type="SAM" id="SignalP"/>
    </source>
</evidence>
<dbReference type="InterPro" id="IPR046960">
    <property type="entry name" value="PPR_At4g14850-like_plant"/>
</dbReference>
<feature type="chain" id="PRO_5035946353" description="DYW domain-containing protein" evidence="4">
    <location>
        <begin position="18"/>
        <end position="636"/>
    </location>
</feature>
<accession>A0A8T3ATA6</accession>
<dbReference type="PANTHER" id="PTHR47926">
    <property type="entry name" value="PENTATRICOPEPTIDE REPEAT-CONTAINING PROTEIN"/>
    <property type="match status" value="1"/>
</dbReference>
<dbReference type="InterPro" id="IPR002885">
    <property type="entry name" value="PPR_rpt"/>
</dbReference>
<proteinExistence type="inferred from homology"/>
<evidence type="ECO:0000256" key="3">
    <source>
        <dbReference type="PROSITE-ProRule" id="PRU00708"/>
    </source>
</evidence>
<protein>
    <recommendedName>
        <fullName evidence="5">DYW domain-containing protein</fullName>
    </recommendedName>
</protein>
<dbReference type="OrthoDB" id="330671at2759"/>
<feature type="signal peptide" evidence="4">
    <location>
        <begin position="1"/>
        <end position="17"/>
    </location>
</feature>
<dbReference type="AlphaFoldDB" id="A0A8T3ATA6"/>
<evidence type="ECO:0000259" key="5">
    <source>
        <dbReference type="Pfam" id="PF14432"/>
    </source>
</evidence>
<dbReference type="Proteomes" id="UP000829196">
    <property type="component" value="Unassembled WGS sequence"/>
</dbReference>
<name>A0A8T3ATA6_DENNO</name>
<dbReference type="GO" id="GO:0009451">
    <property type="term" value="P:RNA modification"/>
    <property type="evidence" value="ECO:0007669"/>
    <property type="project" value="InterPro"/>
</dbReference>
<dbReference type="Pfam" id="PF14432">
    <property type="entry name" value="DYW_deaminase"/>
    <property type="match status" value="1"/>
</dbReference>
<comment type="caution">
    <text evidence="6">The sequence shown here is derived from an EMBL/GenBank/DDBJ whole genome shotgun (WGS) entry which is preliminary data.</text>
</comment>
<dbReference type="Pfam" id="PF01535">
    <property type="entry name" value="PPR"/>
    <property type="match status" value="5"/>
</dbReference>
<evidence type="ECO:0000256" key="1">
    <source>
        <dbReference type="ARBA" id="ARBA00006643"/>
    </source>
</evidence>
<evidence type="ECO:0000256" key="2">
    <source>
        <dbReference type="ARBA" id="ARBA00022737"/>
    </source>
</evidence>
<gene>
    <name evidence="6" type="ORF">KFK09_020187</name>
</gene>
<dbReference type="FunFam" id="1.25.40.10:FF:000470">
    <property type="entry name" value="Pentatricopeptide repeat-containing protein At5g66520"/>
    <property type="match status" value="1"/>
</dbReference>
<feature type="repeat" description="PPR" evidence="3">
    <location>
        <begin position="197"/>
        <end position="231"/>
    </location>
</feature>
<dbReference type="Pfam" id="PF12854">
    <property type="entry name" value="PPR_1"/>
    <property type="match status" value="1"/>
</dbReference>
<dbReference type="Gene3D" id="1.25.40.10">
    <property type="entry name" value="Tetratricopeptide repeat domain"/>
    <property type="match status" value="3"/>
</dbReference>
<dbReference type="NCBIfam" id="TIGR00756">
    <property type="entry name" value="PPR"/>
    <property type="match status" value="3"/>
</dbReference>
<dbReference type="InterPro" id="IPR046848">
    <property type="entry name" value="E_motif"/>
</dbReference>
<dbReference type="GO" id="GO:0008270">
    <property type="term" value="F:zinc ion binding"/>
    <property type="evidence" value="ECO:0007669"/>
    <property type="project" value="InterPro"/>
</dbReference>
<sequence length="636" mass="70834">MLLLASSLLTLPSLSSSCSSSSSSSSSTLLDLRNCKSVNYFRQLHAIAIKTGQITEPLVAAEVLRFAAISSGRDLSYALQIFDEMPEPNIFSWNTIIRAFSESDQSPLHAVHLYIRLLHDDLPKPNRYSYPSLFKACARNSAIEEGTQIHCHVMKLGFFKDGFVLTNLARLYTLSGKMEDARKLVKRSFLQPASEANAVLHNILIDGYCRLGMISNARKLFDEMNCKSVISWNGMISRYTEVGLFKEAVDVFFVMQVDGVSPNYVTLVGVLPAMSKLGALGLGKLVHAYAAKNEIEVDDVLGSALVDMYGKCGSIEDAIHLFEALPKENPVTWSALIGGLALHGQAQDAIHYFHMMEQAGVIPSDVVFLGVLNACSHAGLVDEGKVYFNRMVTIYGLKPRIEHYGCMVDMLSRAGLLEEAEELVNNMSMKPDDVIYKALLSACRIHGKPEAGVRAAKNLLQLAPAAGDCHVLLSNFYASLGDWEAVAEVRLRMKKLDIRKNPGCSWIAVDGRINEFFVEDYSHPRTREIHLILEEMRGKLNEDGYVSDTTGVLLKIDEEEKDSMVLYHSEKIAVAFGLISTKPGMPLRVIKNLRVCGDCHEFLKQVSKLYGRRIIVRDRSRFHHFENGCCSCKDYW</sequence>
<dbReference type="Pfam" id="PF20431">
    <property type="entry name" value="E_motif"/>
    <property type="match status" value="1"/>
</dbReference>
<evidence type="ECO:0000313" key="7">
    <source>
        <dbReference type="Proteomes" id="UP000829196"/>
    </source>
</evidence>
<dbReference type="FunFam" id="1.25.40.10:FF:000690">
    <property type="entry name" value="Pentatricopeptide repeat-containing protein"/>
    <property type="match status" value="1"/>
</dbReference>
<keyword evidence="4" id="KW-0732">Signal</keyword>
<evidence type="ECO:0000313" key="6">
    <source>
        <dbReference type="EMBL" id="KAI0499284.1"/>
    </source>
</evidence>
<dbReference type="InterPro" id="IPR011990">
    <property type="entry name" value="TPR-like_helical_dom_sf"/>
</dbReference>